<keyword evidence="2" id="KW-1185">Reference proteome</keyword>
<comment type="caution">
    <text evidence="1">The sequence shown here is derived from an EMBL/GenBank/DDBJ whole genome shotgun (WGS) entry which is preliminary data.</text>
</comment>
<organism evidence="1 2">
    <name type="scientific">Pangasius djambal</name>
    <dbReference type="NCBI Taxonomy" id="1691987"/>
    <lineage>
        <taxon>Eukaryota</taxon>
        <taxon>Metazoa</taxon>
        <taxon>Chordata</taxon>
        <taxon>Craniata</taxon>
        <taxon>Vertebrata</taxon>
        <taxon>Euteleostomi</taxon>
        <taxon>Actinopterygii</taxon>
        <taxon>Neopterygii</taxon>
        <taxon>Teleostei</taxon>
        <taxon>Ostariophysi</taxon>
        <taxon>Siluriformes</taxon>
        <taxon>Pangasiidae</taxon>
        <taxon>Pangasius</taxon>
    </lineage>
</organism>
<name>A0ACC5Z2E6_9TELE</name>
<evidence type="ECO:0000313" key="1">
    <source>
        <dbReference type="EMBL" id="MCJ8741772.1"/>
    </source>
</evidence>
<protein>
    <submittedName>
        <fullName evidence="1">Uncharacterized protein</fullName>
    </submittedName>
</protein>
<proteinExistence type="predicted"/>
<dbReference type="Proteomes" id="UP000830395">
    <property type="component" value="Chromosome 16"/>
</dbReference>
<gene>
    <name evidence="1" type="ORF">PDJAM_G00074420</name>
</gene>
<reference evidence="1" key="1">
    <citation type="submission" date="2020-02" db="EMBL/GenBank/DDBJ databases">
        <title>Genome sequencing of the panga catfish, Pangasius djambal.</title>
        <authorList>
            <person name="Wen M."/>
            <person name="Zahm M."/>
            <person name="Roques C."/>
            <person name="Cabau C."/>
            <person name="Klopp C."/>
            <person name="Donnadieu C."/>
            <person name="Jouanno E."/>
            <person name="Avarre J.-C."/>
            <person name="Campet M."/>
            <person name="Ha T."/>
            <person name="Dugue R."/>
            <person name="Lampietro C."/>
            <person name="Louis A."/>
            <person name="Herpin A."/>
            <person name="Echchiki A."/>
            <person name="Berthelot C."/>
            <person name="Parey E."/>
            <person name="Roest-Crollius H."/>
            <person name="Braasch I."/>
            <person name="Postlethwait J.H."/>
            <person name="Bobe J."/>
            <person name="Montfort J."/>
            <person name="Bouchez O."/>
            <person name="Begum T."/>
            <person name="Schartl M."/>
            <person name="Gustiano R."/>
            <person name="Guiguen Y."/>
        </authorList>
    </citation>
    <scope>NUCLEOTIDE SEQUENCE</scope>
    <source>
        <strain evidence="1">Pdj_M5554</strain>
    </source>
</reference>
<evidence type="ECO:0000313" key="2">
    <source>
        <dbReference type="Proteomes" id="UP000830395"/>
    </source>
</evidence>
<sequence length="175" mass="19703">MPVDENLHEFWIDFNLGSQSISFYFCLADDEAKESQWDTLCITENEVHSYTVEEEKGVKVLQLVLTEPVCLSSIEGTRLTIHFSSSLDILKATKKVYGENKNKKFIGKTTTSVVKTTVQIILDEGGSQVLFPESQGSSQRMEKKVPSSVRSDTHCHSLTSNERDAQHNTQQAIIF</sequence>
<accession>A0ACC5Z2E6</accession>
<dbReference type="EMBL" id="CM040990">
    <property type="protein sequence ID" value="MCJ8741772.1"/>
    <property type="molecule type" value="Genomic_DNA"/>
</dbReference>